<dbReference type="PANTHER" id="PTHR12147">
    <property type="entry name" value="METALLOPEPTIDASE M28 FAMILY MEMBER"/>
    <property type="match status" value="1"/>
</dbReference>
<name>A0A0E9MX80_9BACT</name>
<feature type="domain" description="Peptidase M28" evidence="2">
    <location>
        <begin position="94"/>
        <end position="285"/>
    </location>
</feature>
<dbReference type="STRING" id="1220578.FPE01S_01_07390"/>
<dbReference type="Pfam" id="PF04389">
    <property type="entry name" value="Peptidase_M28"/>
    <property type="match status" value="1"/>
</dbReference>
<evidence type="ECO:0000313" key="4">
    <source>
        <dbReference type="Proteomes" id="UP000033121"/>
    </source>
</evidence>
<protein>
    <submittedName>
        <fullName evidence="3">Peptidase M28 family protein</fullName>
    </submittedName>
</protein>
<proteinExistence type="predicted"/>
<reference evidence="3 4" key="1">
    <citation type="submission" date="2015-04" db="EMBL/GenBank/DDBJ databases">
        <title>Whole genome shotgun sequence of Flavihumibacter petaseus NBRC 106054.</title>
        <authorList>
            <person name="Miyazawa S."/>
            <person name="Hosoyama A."/>
            <person name="Hashimoto M."/>
            <person name="Noguchi M."/>
            <person name="Tsuchikane K."/>
            <person name="Ohji S."/>
            <person name="Yamazoe A."/>
            <person name="Ichikawa N."/>
            <person name="Kimura A."/>
            <person name="Fujita N."/>
        </authorList>
    </citation>
    <scope>NUCLEOTIDE SEQUENCE [LARGE SCALE GENOMIC DNA]</scope>
    <source>
        <strain evidence="3 4">NBRC 106054</strain>
    </source>
</reference>
<dbReference type="InterPro" id="IPR007484">
    <property type="entry name" value="Peptidase_M28"/>
</dbReference>
<dbReference type="SUPFAM" id="SSF53187">
    <property type="entry name" value="Zn-dependent exopeptidases"/>
    <property type="match status" value="1"/>
</dbReference>
<dbReference type="AlphaFoldDB" id="A0A0E9MX80"/>
<dbReference type="EMBL" id="BBWV01000001">
    <property type="protein sequence ID" value="GAO41725.1"/>
    <property type="molecule type" value="Genomic_DNA"/>
</dbReference>
<dbReference type="Gene3D" id="3.40.630.10">
    <property type="entry name" value="Zn peptidases"/>
    <property type="match status" value="1"/>
</dbReference>
<feature type="signal peptide" evidence="1">
    <location>
        <begin position="1"/>
        <end position="20"/>
    </location>
</feature>
<organism evidence="3 4">
    <name type="scientific">Flavihumibacter petaseus NBRC 106054</name>
    <dbReference type="NCBI Taxonomy" id="1220578"/>
    <lineage>
        <taxon>Bacteria</taxon>
        <taxon>Pseudomonadati</taxon>
        <taxon>Bacteroidota</taxon>
        <taxon>Chitinophagia</taxon>
        <taxon>Chitinophagales</taxon>
        <taxon>Chitinophagaceae</taxon>
        <taxon>Flavihumibacter</taxon>
    </lineage>
</organism>
<evidence type="ECO:0000256" key="1">
    <source>
        <dbReference type="SAM" id="SignalP"/>
    </source>
</evidence>
<gene>
    <name evidence="3" type="ORF">FPE01S_01_07390</name>
</gene>
<dbReference type="GO" id="GO:0006508">
    <property type="term" value="P:proteolysis"/>
    <property type="evidence" value="ECO:0007669"/>
    <property type="project" value="InterPro"/>
</dbReference>
<keyword evidence="1" id="KW-0732">Signal</keyword>
<dbReference type="GO" id="GO:0008235">
    <property type="term" value="F:metalloexopeptidase activity"/>
    <property type="evidence" value="ECO:0007669"/>
    <property type="project" value="InterPro"/>
</dbReference>
<dbReference type="OrthoDB" id="9764939at2"/>
<dbReference type="PANTHER" id="PTHR12147:SF26">
    <property type="entry name" value="PEPTIDASE M28 DOMAIN-CONTAINING PROTEIN"/>
    <property type="match status" value="1"/>
</dbReference>
<evidence type="ECO:0000313" key="3">
    <source>
        <dbReference type="EMBL" id="GAO41725.1"/>
    </source>
</evidence>
<dbReference type="Proteomes" id="UP000033121">
    <property type="component" value="Unassembled WGS sequence"/>
</dbReference>
<comment type="caution">
    <text evidence="3">The sequence shown here is derived from an EMBL/GenBank/DDBJ whole genome shotgun (WGS) entry which is preliminary data.</text>
</comment>
<accession>A0A0E9MX80</accession>
<dbReference type="RefSeq" id="WP_052955486.1">
    <property type="nucleotide sequence ID" value="NZ_BBWV01000001.1"/>
</dbReference>
<keyword evidence="4" id="KW-1185">Reference proteome</keyword>
<evidence type="ECO:0000259" key="2">
    <source>
        <dbReference type="Pfam" id="PF04389"/>
    </source>
</evidence>
<dbReference type="InterPro" id="IPR045175">
    <property type="entry name" value="M28_fam"/>
</dbReference>
<feature type="chain" id="PRO_5002429599" evidence="1">
    <location>
        <begin position="21"/>
        <end position="305"/>
    </location>
</feature>
<sequence length="305" mass="33226">MRSRILLFLFACITTSYLKAGDSIPDVSAEELSAHVSFLASDKLKGRAAGTQENIIAAGYIAAQFALYHLQPLPSGNYYDTIPQFSGDLYPSCNVIGVLPGKSRPEEHLLISAHFDHVPEKNGQVYNGANDNASGVAAMLALLRCFAEQGGAERTIVFCAFNMEERGLVGSTHFADVSYAEKRVAVINLEMLGIPQKRKAQFFMTGTRFSDLAALLRKGLAGTGVSLAKEKGDLFMRSDNYPFYLQGTPAHTLMAATDFSRCYHRPCDDIGNLDLKNMALIVNAIFKAFRPLAAGTETPVLTKKN</sequence>